<dbReference type="InterPro" id="IPR016181">
    <property type="entry name" value="Acyl_CoA_acyltransferase"/>
</dbReference>
<sequence length="200" mass="23638">MKVEFIDKKNFNEIVEELKDLYKVCFNKEVSAEYFSWIYLNNPIDDLIFCLAVENDKIIGGYSVVPISIVINNEIIKSGISMPLLIKPEFRNNGLSTKIGIKVYEELKRKNYDFILGFPSEIAHHKLVKKFGFENIYEIPTLKLVVKDKDIYHINRCDIQKIDIDNDFTFDYSLLINKKDSKIKVYKDLNYLKWMFKKNK</sequence>
<dbReference type="Gene3D" id="3.40.630.30">
    <property type="match status" value="1"/>
</dbReference>
<dbReference type="OrthoDB" id="5570877at2"/>
<proteinExistence type="predicted"/>
<dbReference type="GO" id="GO:0016747">
    <property type="term" value="F:acyltransferase activity, transferring groups other than amino-acyl groups"/>
    <property type="evidence" value="ECO:0007669"/>
    <property type="project" value="InterPro"/>
</dbReference>
<dbReference type="RefSeq" id="WP_016208390.1">
    <property type="nucleotide sequence ID" value="NZ_ASRV01000186.1"/>
</dbReference>
<evidence type="ECO:0000313" key="3">
    <source>
        <dbReference type="Proteomes" id="UP000013988"/>
    </source>
</evidence>
<dbReference type="Proteomes" id="UP000013988">
    <property type="component" value="Unassembled WGS sequence"/>
</dbReference>
<evidence type="ECO:0000313" key="2">
    <source>
        <dbReference type="EMBL" id="EOR20708.1"/>
    </source>
</evidence>
<accession>R9BUF9</accession>
<feature type="domain" description="N-acetyltransferase" evidence="1">
    <location>
        <begin position="6"/>
        <end position="152"/>
    </location>
</feature>
<dbReference type="PROSITE" id="PS51186">
    <property type="entry name" value="GNAT"/>
    <property type="match status" value="1"/>
</dbReference>
<reference evidence="2 3" key="1">
    <citation type="submission" date="2013-03" db="EMBL/GenBank/DDBJ databases">
        <title>Whole genome shotgun sequencing of Clostridium sartagoforme AAU1.</title>
        <authorList>
            <person name="Joshi C.G."/>
            <person name="Duggirala S.M."/>
            <person name="Nathani N.M."/>
            <person name="Bhatt V.D."/>
            <person name="Patel A.K."/>
            <person name="Pandya P.R."/>
            <person name="KaPatel J.A."/>
        </authorList>
    </citation>
    <scope>NUCLEOTIDE SEQUENCE [LARGE SCALE GENOMIC DNA]</scope>
    <source>
        <strain evidence="2 3">AAU1</strain>
    </source>
</reference>
<feature type="non-terminal residue" evidence="2">
    <location>
        <position position="200"/>
    </location>
</feature>
<evidence type="ECO:0000259" key="1">
    <source>
        <dbReference type="PROSITE" id="PS51186"/>
    </source>
</evidence>
<dbReference type="SUPFAM" id="SSF55729">
    <property type="entry name" value="Acyl-CoA N-acyltransferases (Nat)"/>
    <property type="match status" value="1"/>
</dbReference>
<dbReference type="Pfam" id="PF13527">
    <property type="entry name" value="Acetyltransf_9"/>
    <property type="match status" value="1"/>
</dbReference>
<dbReference type="InterPro" id="IPR000182">
    <property type="entry name" value="GNAT_dom"/>
</dbReference>
<keyword evidence="3" id="KW-1185">Reference proteome</keyword>
<organism evidence="2 3">
    <name type="scientific">Clostridium sartagoforme AAU1</name>
    <dbReference type="NCBI Taxonomy" id="1202534"/>
    <lineage>
        <taxon>Bacteria</taxon>
        <taxon>Bacillati</taxon>
        <taxon>Bacillota</taxon>
        <taxon>Clostridia</taxon>
        <taxon>Eubacteriales</taxon>
        <taxon>Clostridiaceae</taxon>
        <taxon>Clostridium</taxon>
    </lineage>
</organism>
<name>R9BUF9_9CLOT</name>
<dbReference type="EMBL" id="ASRV01000186">
    <property type="protein sequence ID" value="EOR20708.1"/>
    <property type="molecule type" value="Genomic_DNA"/>
</dbReference>
<gene>
    <name evidence="2" type="ORF">A500_15670</name>
</gene>
<dbReference type="AlphaFoldDB" id="R9BUF9"/>
<protein>
    <recommendedName>
        <fullName evidence="1">N-acetyltransferase domain-containing protein</fullName>
    </recommendedName>
</protein>
<comment type="caution">
    <text evidence="2">The sequence shown here is derived from an EMBL/GenBank/DDBJ whole genome shotgun (WGS) entry which is preliminary data.</text>
</comment>